<name>A0A3B0UK61_9ZZZZ</name>
<evidence type="ECO:0008006" key="3">
    <source>
        <dbReference type="Google" id="ProtNLM"/>
    </source>
</evidence>
<keyword evidence="1" id="KW-0812">Transmembrane</keyword>
<protein>
    <recommendedName>
        <fullName evidence="3">Branched-chain amino acid transport protein azlD</fullName>
    </recommendedName>
</protein>
<keyword evidence="1" id="KW-1133">Transmembrane helix</keyword>
<keyword evidence="1" id="KW-0472">Membrane</keyword>
<reference evidence="2" key="1">
    <citation type="submission" date="2018-06" db="EMBL/GenBank/DDBJ databases">
        <authorList>
            <person name="Zhirakovskaya E."/>
        </authorList>
    </citation>
    <scope>NUCLEOTIDE SEQUENCE</scope>
</reference>
<accession>A0A3B0UK61</accession>
<sequence>MNLWFAIIGMGVITYAIRLIPIWLLERATISDSWRQIFRFVPAAVLSAIILPELLMPSGTLDFSLGNERLLAGVLAILVAWRTKNILATLGVGMGLLWLLQ</sequence>
<organism evidence="2">
    <name type="scientific">hydrothermal vent metagenome</name>
    <dbReference type="NCBI Taxonomy" id="652676"/>
    <lineage>
        <taxon>unclassified sequences</taxon>
        <taxon>metagenomes</taxon>
        <taxon>ecological metagenomes</taxon>
    </lineage>
</organism>
<proteinExistence type="predicted"/>
<evidence type="ECO:0000256" key="1">
    <source>
        <dbReference type="SAM" id="Phobius"/>
    </source>
</evidence>
<dbReference type="AlphaFoldDB" id="A0A3B0UK61"/>
<feature type="transmembrane region" description="Helical" evidence="1">
    <location>
        <begin position="75"/>
        <end position="100"/>
    </location>
</feature>
<dbReference type="EMBL" id="UOEU01000218">
    <property type="protein sequence ID" value="VAW31425.1"/>
    <property type="molecule type" value="Genomic_DNA"/>
</dbReference>
<feature type="transmembrane region" description="Helical" evidence="1">
    <location>
        <begin position="37"/>
        <end position="55"/>
    </location>
</feature>
<gene>
    <name evidence="2" type="ORF">MNBD_CHLOROFLEXI01-4742</name>
</gene>
<feature type="transmembrane region" description="Helical" evidence="1">
    <location>
        <begin position="6"/>
        <end position="25"/>
    </location>
</feature>
<evidence type="ECO:0000313" key="2">
    <source>
        <dbReference type="EMBL" id="VAW31425.1"/>
    </source>
</evidence>
<dbReference type="Pfam" id="PF05437">
    <property type="entry name" value="AzlD"/>
    <property type="match status" value="1"/>
</dbReference>
<dbReference type="InterPro" id="IPR008407">
    <property type="entry name" value="Brnchd-chn_aa_trnsp_AzlD"/>
</dbReference>